<evidence type="ECO:0000313" key="2">
    <source>
        <dbReference type="Proteomes" id="UP001596289"/>
    </source>
</evidence>
<reference evidence="2" key="1">
    <citation type="journal article" date="2019" name="Int. J. Syst. Evol. Microbiol.">
        <title>The Global Catalogue of Microorganisms (GCM) 10K type strain sequencing project: providing services to taxonomists for standard genome sequencing and annotation.</title>
        <authorList>
            <consortium name="The Broad Institute Genomics Platform"/>
            <consortium name="The Broad Institute Genome Sequencing Center for Infectious Disease"/>
            <person name="Wu L."/>
            <person name="Ma J."/>
        </authorList>
    </citation>
    <scope>NUCLEOTIDE SEQUENCE [LARGE SCALE GENOMIC DNA]</scope>
    <source>
        <strain evidence="2">CCM 8904</strain>
    </source>
</reference>
<dbReference type="InterPro" id="IPR036249">
    <property type="entry name" value="Thioredoxin-like_sf"/>
</dbReference>
<keyword evidence="2" id="KW-1185">Reference proteome</keyword>
<organism evidence="1 2">
    <name type="scientific">Loigolactobacillus jiayinensis</name>
    <dbReference type="NCBI Taxonomy" id="2486016"/>
    <lineage>
        <taxon>Bacteria</taxon>
        <taxon>Bacillati</taxon>
        <taxon>Bacillota</taxon>
        <taxon>Bacilli</taxon>
        <taxon>Lactobacillales</taxon>
        <taxon>Lactobacillaceae</taxon>
        <taxon>Loigolactobacillus</taxon>
    </lineage>
</organism>
<gene>
    <name evidence="1" type="ORF">ACFQGP_01860</name>
</gene>
<dbReference type="SUPFAM" id="SSF52833">
    <property type="entry name" value="Thioredoxin-like"/>
    <property type="match status" value="1"/>
</dbReference>
<dbReference type="EMBL" id="JBHSSL010000016">
    <property type="protein sequence ID" value="MFC6169320.1"/>
    <property type="molecule type" value="Genomic_DNA"/>
</dbReference>
<accession>A0ABW1R8T2</accession>
<evidence type="ECO:0000313" key="1">
    <source>
        <dbReference type="EMBL" id="MFC6169320.1"/>
    </source>
</evidence>
<name>A0ABW1R8T2_9LACO</name>
<protein>
    <submittedName>
        <fullName evidence="1">DsbA family protein</fullName>
    </submittedName>
</protein>
<dbReference type="Pfam" id="PF13743">
    <property type="entry name" value="Thioredoxin_5"/>
    <property type="match status" value="1"/>
</dbReference>
<comment type="caution">
    <text evidence="1">The sequence shown here is derived from an EMBL/GenBank/DDBJ whole genome shotgun (WGS) entry which is preliminary data.</text>
</comment>
<proteinExistence type="predicted"/>
<dbReference type="Proteomes" id="UP001596289">
    <property type="component" value="Unassembled WGS sequence"/>
</dbReference>
<dbReference type="Gene3D" id="3.40.30.10">
    <property type="entry name" value="Glutaredoxin"/>
    <property type="match status" value="1"/>
</dbReference>
<dbReference type="RefSeq" id="WP_125551890.1">
    <property type="nucleotide sequence ID" value="NZ_JBHSSL010000016.1"/>
</dbReference>
<sequence length="209" mass="24236">MLEIYLFVNPLGEHCLEAERSVLQVAEEHHDTVHYQFLPLVNLHTVTDVMKRNRFDTHDLDMRNKIFKIIYAAALDYKAALFQGKRRGQEFLMQLQDALNFHHERYTDALISDLVSHSGLDTAMFREDRKSQLAVESFEADQRVACEMQIQHHPSAVVYNYADPEQDYGVMIEDCHSYEVLKQVCQGNFDAALAAQNPTNKRKQTIHIL</sequence>